<reference evidence="2 3" key="1">
    <citation type="journal article" date="2019" name="Int. J. Syst. Evol. Microbiol.">
        <title>The Global Catalogue of Microorganisms (GCM) 10K type strain sequencing project: providing services to taxonomists for standard genome sequencing and annotation.</title>
        <authorList>
            <consortium name="The Broad Institute Genomics Platform"/>
            <consortium name="The Broad Institute Genome Sequencing Center for Infectious Disease"/>
            <person name="Wu L."/>
            <person name="Ma J."/>
        </authorList>
    </citation>
    <scope>NUCLEOTIDE SEQUENCE [LARGE SCALE GENOMIC DNA]</scope>
    <source>
        <strain evidence="2 3">JCM 4524</strain>
    </source>
</reference>
<evidence type="ECO:0000313" key="3">
    <source>
        <dbReference type="Proteomes" id="UP001500151"/>
    </source>
</evidence>
<evidence type="ECO:0000259" key="1">
    <source>
        <dbReference type="PROSITE" id="PS51664"/>
    </source>
</evidence>
<protein>
    <submittedName>
        <fullName evidence="2">TOMM leader peptide-binding protein</fullName>
    </submittedName>
</protein>
<dbReference type="Gene3D" id="3.30.1330.230">
    <property type="match status" value="1"/>
</dbReference>
<dbReference type="NCBIfam" id="TIGR03882">
    <property type="entry name" value="cyclo_dehyd_2"/>
    <property type="match status" value="1"/>
</dbReference>
<dbReference type="PROSITE" id="PS51664">
    <property type="entry name" value="YCAO"/>
    <property type="match status" value="1"/>
</dbReference>
<feature type="domain" description="YcaO" evidence="1">
    <location>
        <begin position="242"/>
        <end position="650"/>
    </location>
</feature>
<sequence length="650" mass="71590">MQDEQQYGPGLAGACDVSWEEVFQRIGGALHAKVVLNRGWDLAWERAQWEQSAEKGEELISVRLYDDEVIVGPRWVPGTDSGCASCAEVRERNTAEHPLADTLDEPRVIPRSHQPLLPYLLDAALENLADHPLQPGELYAVGTQYVRRHRIPRSFFCPACADHGTVAADDWRPAPLALRAEPLSPQDPTRGVGGSHLVKPGALRDRLVDARYGPIQVIMRESNVPFAMSMCLAPDAAAPGHGRAGTFAEADPVGIIETYERLGSFPFDTPLLLERSYREVSDHALDPTTLGEHTEKQLSHPSCQVLPYTSDASMDWVWGHDLASGEPQLVPAEAGFYQYEQRFKLSRRAARAARVVARQARAAGRTPEPGTLRKYFHDSSSGCAAGASLEEAALHSLLELAERDAFLLSWHRQTPLPRISNASITDPENRSLIDLIQTRGFDVHVLVAKQDIDLPIVWVLVVNRRNPFPATYSSGGSGANPSTAIRGALREVAQLVTNKGQWNREEAERMLDDPWLLVELEQHPQLYTLPEKLARVTEVLGGPETTLQEAFPGWPDTLRRASDGTVRGALDHVRGLYADAGLDRIILVNQTTREHADVGVSVAKAVVPGILPMCFGHAQQRLKNLPRLAAALAGTPQENREIPYDPHPFP</sequence>
<proteinExistence type="predicted"/>
<dbReference type="InterPro" id="IPR003776">
    <property type="entry name" value="YcaO-like_dom"/>
</dbReference>
<dbReference type="InterPro" id="IPR022291">
    <property type="entry name" value="Bacteriocin_synth_cyclodeHase"/>
</dbReference>
<comment type="caution">
    <text evidence="2">The sequence shown here is derived from an EMBL/GenBank/DDBJ whole genome shotgun (WGS) entry which is preliminary data.</text>
</comment>
<evidence type="ECO:0000313" key="2">
    <source>
        <dbReference type="EMBL" id="GAA2625388.1"/>
    </source>
</evidence>
<keyword evidence="3" id="KW-1185">Reference proteome</keyword>
<dbReference type="RefSeq" id="WP_344388007.1">
    <property type="nucleotide sequence ID" value="NZ_BAAASJ010000016.1"/>
</dbReference>
<dbReference type="EMBL" id="BAAASJ010000016">
    <property type="protein sequence ID" value="GAA2625388.1"/>
    <property type="molecule type" value="Genomic_DNA"/>
</dbReference>
<dbReference type="Gene3D" id="3.40.50.720">
    <property type="entry name" value="NAD(P)-binding Rossmann-like Domain"/>
    <property type="match status" value="1"/>
</dbReference>
<dbReference type="PANTHER" id="PTHR37809">
    <property type="entry name" value="RIBOSOMAL PROTEIN S12 METHYLTHIOTRANSFERASE ACCESSORY FACTOR YCAO"/>
    <property type="match status" value="1"/>
</dbReference>
<name>A0ABN3QFS3_9ACTN</name>
<dbReference type="Pfam" id="PF02624">
    <property type="entry name" value="YcaO"/>
    <property type="match status" value="1"/>
</dbReference>
<gene>
    <name evidence="2" type="ORF">GCM10010307_12410</name>
</gene>
<dbReference type="Proteomes" id="UP001500151">
    <property type="component" value="Unassembled WGS sequence"/>
</dbReference>
<dbReference type="Gene3D" id="3.30.40.250">
    <property type="match status" value="1"/>
</dbReference>
<dbReference type="PANTHER" id="PTHR37809:SF1">
    <property type="entry name" value="RIBOSOMAL PROTEIN S12 METHYLTHIOTRANSFERASE ACCESSORY FACTOR YCAO"/>
    <property type="match status" value="1"/>
</dbReference>
<organism evidence="2 3">
    <name type="scientific">Streptomyces vastus</name>
    <dbReference type="NCBI Taxonomy" id="285451"/>
    <lineage>
        <taxon>Bacteria</taxon>
        <taxon>Bacillati</taxon>
        <taxon>Actinomycetota</taxon>
        <taxon>Actinomycetes</taxon>
        <taxon>Kitasatosporales</taxon>
        <taxon>Streptomycetaceae</taxon>
        <taxon>Streptomyces</taxon>
    </lineage>
</organism>
<accession>A0ABN3QFS3</accession>